<accession>A0ABS5AV79</accession>
<dbReference type="EMBL" id="QFAY01000003">
    <property type="protein sequence ID" value="MBP2620163.1"/>
    <property type="molecule type" value="Genomic_DNA"/>
</dbReference>
<name>A0ABS5AV79_9STRE</name>
<protein>
    <submittedName>
        <fullName evidence="1">Aspartyl-tRNA synthetase</fullName>
    </submittedName>
</protein>
<comment type="caution">
    <text evidence="1">The sequence shown here is derived from an EMBL/GenBank/DDBJ whole genome shotgun (WGS) entry which is preliminary data.</text>
</comment>
<organism evidence="1 2">
    <name type="scientific">Streptococcus panodentis</name>
    <dbReference type="NCBI Taxonomy" id="1581472"/>
    <lineage>
        <taxon>Bacteria</taxon>
        <taxon>Bacillati</taxon>
        <taxon>Bacillota</taxon>
        <taxon>Bacilli</taxon>
        <taxon>Lactobacillales</taxon>
        <taxon>Streptococcaceae</taxon>
        <taxon>Streptococcus</taxon>
    </lineage>
</organism>
<proteinExistence type="predicted"/>
<keyword evidence="2" id="KW-1185">Reference proteome</keyword>
<evidence type="ECO:0000313" key="2">
    <source>
        <dbReference type="Proteomes" id="UP001519349"/>
    </source>
</evidence>
<gene>
    <name evidence="1" type="ORF">DHL47_02195</name>
</gene>
<evidence type="ECO:0000313" key="1">
    <source>
        <dbReference type="EMBL" id="MBP2620163.1"/>
    </source>
</evidence>
<dbReference type="Proteomes" id="UP001519349">
    <property type="component" value="Unassembled WGS sequence"/>
</dbReference>
<sequence length="70" mass="8110">MSELLNEFIGKKPTIHFENDFGLSGYEIIAVDGDWMKIRRLNRQGQVFTKTVRIDDIKSVELREDKEAAP</sequence>
<reference evidence="1 2" key="1">
    <citation type="submission" date="2018-05" db="EMBL/GenBank/DDBJ databases">
        <title>Draft genome sequence of Streptococcus panodentis CCUG 70867T.</title>
        <authorList>
            <person name="Salva-Serra F."/>
            <person name="Mendez V."/>
            <person name="Jaen-Luchoro D."/>
            <person name="Gonzales-Siles L."/>
            <person name="Karlsson R."/>
            <person name="Engstrom-Jakobsson H."/>
            <person name="Busquets A."/>
            <person name="Gomila M."/>
            <person name="Pineiro-Iglesias B."/>
            <person name="Bennasar-Figueras A."/>
            <person name="Seeger M."/>
            <person name="Moore E."/>
        </authorList>
    </citation>
    <scope>NUCLEOTIDE SEQUENCE [LARGE SCALE GENOMIC DNA]</scope>
    <source>
        <strain evidence="1 2">CCUG 70867</strain>
    </source>
</reference>